<evidence type="ECO:0000313" key="1">
    <source>
        <dbReference type="EMBL" id="SKA89587.1"/>
    </source>
</evidence>
<organism evidence="1 2">
    <name type="scientific">Sporosarcina newyorkensis</name>
    <dbReference type="NCBI Taxonomy" id="759851"/>
    <lineage>
        <taxon>Bacteria</taxon>
        <taxon>Bacillati</taxon>
        <taxon>Bacillota</taxon>
        <taxon>Bacilli</taxon>
        <taxon>Bacillales</taxon>
        <taxon>Caryophanaceae</taxon>
        <taxon>Sporosarcina</taxon>
    </lineage>
</organism>
<dbReference type="Proteomes" id="UP000190042">
    <property type="component" value="Unassembled WGS sequence"/>
</dbReference>
<protein>
    <submittedName>
        <fullName evidence="1">Putative SAM-dependent methyltransferase</fullName>
    </submittedName>
</protein>
<reference evidence="2" key="1">
    <citation type="submission" date="2017-02" db="EMBL/GenBank/DDBJ databases">
        <authorList>
            <person name="Varghese N."/>
            <person name="Submissions S."/>
        </authorList>
    </citation>
    <scope>NUCLEOTIDE SEQUENCE [LARGE SCALE GENOMIC DNA]</scope>
    <source>
        <strain evidence="2">DSM 23966</strain>
    </source>
</reference>
<dbReference type="PANTHER" id="PTHR36112">
    <property type="entry name" value="RIBOSOMAL RNA SMALL SUBUNIT METHYLTRANSFERASE J"/>
    <property type="match status" value="1"/>
</dbReference>
<accession>A0A1T4XJ92</accession>
<dbReference type="GO" id="GO:0008990">
    <property type="term" value="F:rRNA (guanine-N2-)-methyltransferase activity"/>
    <property type="evidence" value="ECO:0007669"/>
    <property type="project" value="InterPro"/>
</dbReference>
<dbReference type="Pfam" id="PF04445">
    <property type="entry name" value="SAM_MT"/>
    <property type="match status" value="1"/>
</dbReference>
<sequence>MNVIITTAGRHDEQSAALLKYAEDCLGAPVVERKKRSVSKLQDVYQSDVLVAGKDRYSFYRRGMSEPFFFHPNSATYRLKRLLKGELDPLIEAAELMAGDSFLDCTLGLGSDAIIAASSVGANGMVEGIEADKVIAFLTATGLRSFPIDFPLLKESMERIEVIHSEAVQFLKQCPTSSRDVVFLDPMFTTPIEESSNFESLREIGAMYRLSEEWVAEALRVCKRRVVLKDHYQSPMFERFGFTQQIRLHTKVHYGVLEK</sequence>
<dbReference type="InterPro" id="IPR029063">
    <property type="entry name" value="SAM-dependent_MTases_sf"/>
</dbReference>
<dbReference type="AlphaFoldDB" id="A0A1T4XJ92"/>
<keyword evidence="1" id="KW-0808">Transferase</keyword>
<keyword evidence="2" id="KW-1185">Reference proteome</keyword>
<dbReference type="Gene3D" id="3.40.50.150">
    <property type="entry name" value="Vaccinia Virus protein VP39"/>
    <property type="match status" value="1"/>
</dbReference>
<evidence type="ECO:0000313" key="2">
    <source>
        <dbReference type="Proteomes" id="UP000190042"/>
    </source>
</evidence>
<name>A0A1T4XJ92_9BACL</name>
<proteinExistence type="predicted"/>
<keyword evidence="1" id="KW-0489">Methyltransferase</keyword>
<dbReference type="PANTHER" id="PTHR36112:SF1">
    <property type="entry name" value="RIBOSOMAL RNA SMALL SUBUNIT METHYLTRANSFERASE J"/>
    <property type="match status" value="1"/>
</dbReference>
<dbReference type="InterPro" id="IPR007536">
    <property type="entry name" value="16SrRNA_methylTrfase_J"/>
</dbReference>
<gene>
    <name evidence="1" type="ORF">SAMN04244570_0858</name>
</gene>
<dbReference type="SUPFAM" id="SSF53335">
    <property type="entry name" value="S-adenosyl-L-methionine-dependent methyltransferases"/>
    <property type="match status" value="1"/>
</dbReference>
<dbReference type="RefSeq" id="WP_078816656.1">
    <property type="nucleotide sequence ID" value="NZ_FUYJ01000001.1"/>
</dbReference>
<dbReference type="EMBL" id="FUYJ01000001">
    <property type="protein sequence ID" value="SKA89587.1"/>
    <property type="molecule type" value="Genomic_DNA"/>
</dbReference>